<accession>A0A0G1U3W7</accession>
<feature type="transmembrane region" description="Helical" evidence="1">
    <location>
        <begin position="62"/>
        <end position="78"/>
    </location>
</feature>
<keyword evidence="1" id="KW-0472">Membrane</keyword>
<sequence length="103" mass="11911">MRHPQPRNFWWLLLGLIGVSGTAWLINTYAPGQPVHLVVFFVAVFVSCFFLFLFLLNNVRRSTLVSLGVVLYLILRYLNLRQSYYIVLLIASLASLEIALRKR</sequence>
<evidence type="ECO:0000256" key="1">
    <source>
        <dbReference type="SAM" id="Phobius"/>
    </source>
</evidence>
<keyword evidence="1" id="KW-0812">Transmembrane</keyword>
<keyword evidence="1" id="KW-1133">Transmembrane helix</keyword>
<protein>
    <submittedName>
        <fullName evidence="2">Uncharacterized protein</fullName>
    </submittedName>
</protein>
<evidence type="ECO:0000313" key="3">
    <source>
        <dbReference type="Proteomes" id="UP000034739"/>
    </source>
</evidence>
<dbReference type="EMBL" id="LCOY01000002">
    <property type="protein sequence ID" value="KKU88762.1"/>
    <property type="molecule type" value="Genomic_DNA"/>
</dbReference>
<name>A0A0G1U3W7_9BACT</name>
<evidence type="ECO:0000313" key="2">
    <source>
        <dbReference type="EMBL" id="KKU88762.1"/>
    </source>
</evidence>
<dbReference type="Proteomes" id="UP000034739">
    <property type="component" value="Unassembled WGS sequence"/>
</dbReference>
<comment type="caution">
    <text evidence="2">The sequence shown here is derived from an EMBL/GenBank/DDBJ whole genome shotgun (WGS) entry which is preliminary data.</text>
</comment>
<feature type="transmembrane region" description="Helical" evidence="1">
    <location>
        <begin position="35"/>
        <end position="55"/>
    </location>
</feature>
<feature type="transmembrane region" description="Helical" evidence="1">
    <location>
        <begin position="84"/>
        <end position="100"/>
    </location>
</feature>
<organism evidence="2 3">
    <name type="scientific">Candidatus Gottesmanbacteria bacterium GW2011_GWA2_47_9</name>
    <dbReference type="NCBI Taxonomy" id="1618445"/>
    <lineage>
        <taxon>Bacteria</taxon>
        <taxon>Candidatus Gottesmaniibacteriota</taxon>
    </lineage>
</organism>
<dbReference type="AlphaFoldDB" id="A0A0G1U3W7"/>
<proteinExistence type="predicted"/>
<gene>
    <name evidence="2" type="ORF">UY16_C0002G0034</name>
</gene>
<reference evidence="2 3" key="1">
    <citation type="journal article" date="2015" name="Nature">
        <title>rRNA introns, odd ribosomes, and small enigmatic genomes across a large radiation of phyla.</title>
        <authorList>
            <person name="Brown C.T."/>
            <person name="Hug L.A."/>
            <person name="Thomas B.C."/>
            <person name="Sharon I."/>
            <person name="Castelle C.J."/>
            <person name="Singh A."/>
            <person name="Wilkins M.J."/>
            <person name="Williams K.H."/>
            <person name="Banfield J.F."/>
        </authorList>
    </citation>
    <scope>NUCLEOTIDE SEQUENCE [LARGE SCALE GENOMIC DNA]</scope>
</reference>
<feature type="transmembrane region" description="Helical" evidence="1">
    <location>
        <begin position="9"/>
        <end position="29"/>
    </location>
</feature>